<dbReference type="OrthoDB" id="9796020at2"/>
<evidence type="ECO:0000313" key="7">
    <source>
        <dbReference type="EMBL" id="OAT78798.1"/>
    </source>
</evidence>
<dbReference type="GO" id="GO:0005829">
    <property type="term" value="C:cytosol"/>
    <property type="evidence" value="ECO:0007669"/>
    <property type="project" value="TreeGrafter"/>
</dbReference>
<comment type="cofactor">
    <cofactor evidence="1">
        <name>Zn(2+)</name>
        <dbReference type="ChEBI" id="CHEBI:29105"/>
    </cofactor>
</comment>
<feature type="domain" description="Amidohydrolase-related" evidence="5">
    <location>
        <begin position="46"/>
        <end position="426"/>
    </location>
</feature>
<evidence type="ECO:0000256" key="4">
    <source>
        <dbReference type="ARBA" id="ARBA00022833"/>
    </source>
</evidence>
<dbReference type="AlphaFoldDB" id="A0A1B7L8X8"/>
<evidence type="ECO:0000259" key="6">
    <source>
        <dbReference type="Pfam" id="PF22429"/>
    </source>
</evidence>
<organism evidence="7 8">
    <name type="scientific">Mangrovibacter phragmitis</name>
    <dbReference type="NCBI Taxonomy" id="1691903"/>
    <lineage>
        <taxon>Bacteria</taxon>
        <taxon>Pseudomonadati</taxon>
        <taxon>Pseudomonadota</taxon>
        <taxon>Gammaproteobacteria</taxon>
        <taxon>Enterobacterales</taxon>
        <taxon>Enterobacteriaceae</taxon>
        <taxon>Mangrovibacter</taxon>
    </lineage>
</organism>
<dbReference type="Pfam" id="PF22429">
    <property type="entry name" value="HutF_N"/>
    <property type="match status" value="1"/>
</dbReference>
<evidence type="ECO:0000256" key="2">
    <source>
        <dbReference type="ARBA" id="ARBA00022723"/>
    </source>
</evidence>
<dbReference type="STRING" id="1691903.A9B99_03590"/>
<protein>
    <submittedName>
        <fullName evidence="7">Formimidoylglutamate deiminase</fullName>
    </submittedName>
</protein>
<evidence type="ECO:0000313" key="8">
    <source>
        <dbReference type="Proteomes" id="UP000078225"/>
    </source>
</evidence>
<proteinExistence type="predicted"/>
<dbReference type="Pfam" id="PF01979">
    <property type="entry name" value="Amidohydro_1"/>
    <property type="match status" value="1"/>
</dbReference>
<dbReference type="SUPFAM" id="SSF51338">
    <property type="entry name" value="Composite domain of metallo-dependent hydrolases"/>
    <property type="match status" value="1"/>
</dbReference>
<dbReference type="NCBIfam" id="NF006684">
    <property type="entry name" value="PRK09229.1-5"/>
    <property type="match status" value="1"/>
</dbReference>
<dbReference type="InterPro" id="IPR055156">
    <property type="entry name" value="HutF-like_N"/>
</dbReference>
<dbReference type="InterPro" id="IPR032466">
    <property type="entry name" value="Metal_Hydrolase"/>
</dbReference>
<dbReference type="RefSeq" id="WP_064594685.1">
    <property type="nucleotide sequence ID" value="NZ_LYRP01000001.1"/>
</dbReference>
<dbReference type="InterPro" id="IPR051607">
    <property type="entry name" value="Metallo-dep_hydrolases"/>
</dbReference>
<evidence type="ECO:0000259" key="5">
    <source>
        <dbReference type="Pfam" id="PF01979"/>
    </source>
</evidence>
<gene>
    <name evidence="7" type="ORF">A9B99_03590</name>
</gene>
<dbReference type="Gene3D" id="3.20.20.140">
    <property type="entry name" value="Metal-dependent hydrolases"/>
    <property type="match status" value="1"/>
</dbReference>
<dbReference type="NCBIfam" id="NF006681">
    <property type="entry name" value="PRK09229.1-2"/>
    <property type="match status" value="1"/>
</dbReference>
<dbReference type="PANTHER" id="PTHR11271">
    <property type="entry name" value="GUANINE DEAMINASE"/>
    <property type="match status" value="1"/>
</dbReference>
<evidence type="ECO:0000256" key="3">
    <source>
        <dbReference type="ARBA" id="ARBA00022801"/>
    </source>
</evidence>
<dbReference type="InterPro" id="IPR010252">
    <property type="entry name" value="HutF"/>
</dbReference>
<dbReference type="Proteomes" id="UP000078225">
    <property type="component" value="Unassembled WGS sequence"/>
</dbReference>
<name>A0A1B7L8X8_9ENTR</name>
<dbReference type="GO" id="GO:0019239">
    <property type="term" value="F:deaminase activity"/>
    <property type="evidence" value="ECO:0007669"/>
    <property type="project" value="TreeGrafter"/>
</dbReference>
<keyword evidence="8" id="KW-1185">Reference proteome</keyword>
<evidence type="ECO:0000256" key="1">
    <source>
        <dbReference type="ARBA" id="ARBA00001947"/>
    </source>
</evidence>
<dbReference type="Gene3D" id="2.30.40.10">
    <property type="entry name" value="Urease, subunit C, domain 1"/>
    <property type="match status" value="1"/>
</dbReference>
<dbReference type="NCBIfam" id="TIGR02022">
    <property type="entry name" value="hutF"/>
    <property type="match status" value="1"/>
</dbReference>
<dbReference type="PANTHER" id="PTHR11271:SF48">
    <property type="entry name" value="AMIDOHYDROLASE-RELATED DOMAIN-CONTAINING PROTEIN"/>
    <property type="match status" value="1"/>
</dbReference>
<dbReference type="NCBIfam" id="NF006682">
    <property type="entry name" value="PRK09229.1-3"/>
    <property type="match status" value="1"/>
</dbReference>
<dbReference type="EMBL" id="LYRP01000001">
    <property type="protein sequence ID" value="OAT78798.1"/>
    <property type="molecule type" value="Genomic_DNA"/>
</dbReference>
<sequence length="450" mass="49593">MASFYAARALLPEGWRTAVRIETESGRITAVTPGSHSDGATPLQGLVVPGMANLHSHAFQAAMAGHAEVAGNPQDSFWTWRDAMYHLVGRLTPELMADVATWLYIDMLKGGYTQVAEFHYLHHQPDGTPYPQDDMLRALIQAATTAGIGQTMLPVLYRYAGFGAQPPVEGQRRFIQSTESWLEQYQRLSSLTAGNPLLNQGVCFHSLRAVTQQDMAQVLANTPADAPVHIHIAEQQKEVNDCLASYGARPVAWLLENMPVDKRWCLVHATHLDQQEITRLAATGAVAGLCPTTEANLGDGIFPATDWLAEQGRWGIGSDSQVSRSVLEELRLLEYGQRLRDQHRNRLAQPGAPSVGDVLYTQAAMGGAQACGVQMGQLAPGMRADWLCLNADYWPQNRPDDQLINRWLFAGQRSEIRDVWVAGQAVIRNGQHPQEAIYAARFRNALEALQ</sequence>
<dbReference type="GO" id="GO:0046872">
    <property type="term" value="F:metal ion binding"/>
    <property type="evidence" value="ECO:0007669"/>
    <property type="project" value="UniProtKB-KW"/>
</dbReference>
<reference evidence="8" key="1">
    <citation type="submission" date="2016-05" db="EMBL/GenBank/DDBJ databases">
        <authorList>
            <person name="Behera P."/>
            <person name="Vaishampayan P."/>
            <person name="Singh N."/>
            <person name="Raina V."/>
            <person name="Suar M."/>
            <person name="Pattnaik A."/>
            <person name="Rastogi G."/>
        </authorList>
    </citation>
    <scope>NUCLEOTIDE SEQUENCE [LARGE SCALE GENOMIC DNA]</scope>
    <source>
        <strain evidence="8">MP23</strain>
    </source>
</reference>
<accession>A0A1B7L8X8</accession>
<feature type="domain" description="Formimidoylglutamate deiminase N-terminal" evidence="6">
    <location>
        <begin position="4"/>
        <end position="40"/>
    </location>
</feature>
<keyword evidence="2" id="KW-0479">Metal-binding</keyword>
<dbReference type="InterPro" id="IPR006680">
    <property type="entry name" value="Amidohydro-rel"/>
</dbReference>
<dbReference type="SUPFAM" id="SSF51556">
    <property type="entry name" value="Metallo-dependent hydrolases"/>
    <property type="match status" value="1"/>
</dbReference>
<keyword evidence="3" id="KW-0378">Hydrolase</keyword>
<comment type="caution">
    <text evidence="7">The sequence shown here is derived from an EMBL/GenBank/DDBJ whole genome shotgun (WGS) entry which is preliminary data.</text>
</comment>
<dbReference type="InterPro" id="IPR011059">
    <property type="entry name" value="Metal-dep_hydrolase_composite"/>
</dbReference>
<keyword evidence="4" id="KW-0862">Zinc</keyword>